<feature type="compositionally biased region" description="Basic and acidic residues" evidence="1">
    <location>
        <begin position="248"/>
        <end position="259"/>
    </location>
</feature>
<organism evidence="2 3">
    <name type="scientific">Neurospora hispaniola</name>
    <dbReference type="NCBI Taxonomy" id="588809"/>
    <lineage>
        <taxon>Eukaryota</taxon>
        <taxon>Fungi</taxon>
        <taxon>Dikarya</taxon>
        <taxon>Ascomycota</taxon>
        <taxon>Pezizomycotina</taxon>
        <taxon>Sordariomycetes</taxon>
        <taxon>Sordariomycetidae</taxon>
        <taxon>Sordariales</taxon>
        <taxon>Sordariaceae</taxon>
        <taxon>Neurospora</taxon>
    </lineage>
</organism>
<proteinExistence type="predicted"/>
<dbReference type="EMBL" id="JAULSX010000001">
    <property type="protein sequence ID" value="KAK3499269.1"/>
    <property type="molecule type" value="Genomic_DNA"/>
</dbReference>
<gene>
    <name evidence="2" type="ORF">B0T23DRAFT_13154</name>
</gene>
<protein>
    <submittedName>
        <fullName evidence="2">Uncharacterized protein</fullName>
    </submittedName>
</protein>
<dbReference type="AlphaFoldDB" id="A0AAJ0MV29"/>
<comment type="caution">
    <text evidence="2">The sequence shown here is derived from an EMBL/GenBank/DDBJ whole genome shotgun (WGS) entry which is preliminary data.</text>
</comment>
<evidence type="ECO:0000313" key="3">
    <source>
        <dbReference type="Proteomes" id="UP001285908"/>
    </source>
</evidence>
<keyword evidence="3" id="KW-1185">Reference proteome</keyword>
<feature type="compositionally biased region" description="Polar residues" evidence="1">
    <location>
        <begin position="232"/>
        <end position="244"/>
    </location>
</feature>
<dbReference type="RefSeq" id="XP_062696902.1">
    <property type="nucleotide sequence ID" value="XM_062832198.1"/>
</dbReference>
<evidence type="ECO:0000256" key="1">
    <source>
        <dbReference type="SAM" id="MobiDB-lite"/>
    </source>
</evidence>
<accession>A0AAJ0MV29</accession>
<reference evidence="2 3" key="1">
    <citation type="journal article" date="2023" name="Mol. Phylogenet. Evol.">
        <title>Genome-scale phylogeny and comparative genomics of the fungal order Sordariales.</title>
        <authorList>
            <person name="Hensen N."/>
            <person name="Bonometti L."/>
            <person name="Westerberg I."/>
            <person name="Brannstrom I.O."/>
            <person name="Guillou S."/>
            <person name="Cros-Aarteil S."/>
            <person name="Calhoun S."/>
            <person name="Haridas S."/>
            <person name="Kuo A."/>
            <person name="Mondo S."/>
            <person name="Pangilinan J."/>
            <person name="Riley R."/>
            <person name="LaButti K."/>
            <person name="Andreopoulos B."/>
            <person name="Lipzen A."/>
            <person name="Chen C."/>
            <person name="Yan M."/>
            <person name="Daum C."/>
            <person name="Ng V."/>
            <person name="Clum A."/>
            <person name="Steindorff A."/>
            <person name="Ohm R.A."/>
            <person name="Martin F."/>
            <person name="Silar P."/>
            <person name="Natvig D.O."/>
            <person name="Lalanne C."/>
            <person name="Gautier V."/>
            <person name="Ament-Velasquez S.L."/>
            <person name="Kruys A."/>
            <person name="Hutchinson M.I."/>
            <person name="Powell A.J."/>
            <person name="Barry K."/>
            <person name="Miller A.N."/>
            <person name="Grigoriev I.V."/>
            <person name="Debuchy R."/>
            <person name="Gladieux P."/>
            <person name="Hiltunen Thoren M."/>
            <person name="Johannesson H."/>
        </authorList>
    </citation>
    <scope>NUCLEOTIDE SEQUENCE [LARGE SCALE GENOMIC DNA]</scope>
    <source>
        <strain evidence="2 3">FGSC 10403</strain>
    </source>
</reference>
<feature type="region of interest" description="Disordered" evidence="1">
    <location>
        <begin position="217"/>
        <end position="259"/>
    </location>
</feature>
<name>A0AAJ0MV29_9PEZI</name>
<sequence length="259" mass="29844">MAERVDEMLGCYKCTARYATFCWGWSWQISSTIPRFTHRFFRSWFIGTLPRFKPLLYELGIFLFIRQLSPLPASFHTHHTQPEIKDTICTTNRFLCRHNCIHYYCVQHVGATSFVSQPCPWGVRVRPNRSPRGDIPSKGQTRVKQHTFLSWDWVGWINGGKGGKPKLQATEPPSHSEARPITMARDLYVYCTVPHSPIATDIGRPLPFSLTSLPSQPTAAASFEQPCPNPESKASTYLRSNEQRNMVRWREEKKRRATS</sequence>
<dbReference type="GeneID" id="87869820"/>
<evidence type="ECO:0000313" key="2">
    <source>
        <dbReference type="EMBL" id="KAK3499269.1"/>
    </source>
</evidence>
<dbReference type="Proteomes" id="UP001285908">
    <property type="component" value="Unassembled WGS sequence"/>
</dbReference>